<keyword evidence="2" id="KW-1185">Reference proteome</keyword>
<dbReference type="Proteomes" id="UP000288216">
    <property type="component" value="Unassembled WGS sequence"/>
</dbReference>
<evidence type="ECO:0000313" key="2">
    <source>
        <dbReference type="Proteomes" id="UP000288216"/>
    </source>
</evidence>
<dbReference type="AlphaFoldDB" id="A0A401P262"/>
<proteinExistence type="predicted"/>
<dbReference type="EMBL" id="BFAA01000141">
    <property type="protein sequence ID" value="GCB67211.1"/>
    <property type="molecule type" value="Genomic_DNA"/>
</dbReference>
<reference evidence="1 2" key="1">
    <citation type="journal article" date="2018" name="Nat. Ecol. Evol.">
        <title>Shark genomes provide insights into elasmobranch evolution and the origin of vertebrates.</title>
        <authorList>
            <person name="Hara Y"/>
            <person name="Yamaguchi K"/>
            <person name="Onimaru K"/>
            <person name="Kadota M"/>
            <person name="Koyanagi M"/>
            <person name="Keeley SD"/>
            <person name="Tatsumi K"/>
            <person name="Tanaka K"/>
            <person name="Motone F"/>
            <person name="Kageyama Y"/>
            <person name="Nozu R"/>
            <person name="Adachi N"/>
            <person name="Nishimura O"/>
            <person name="Nakagawa R"/>
            <person name="Tanegashima C"/>
            <person name="Kiyatake I"/>
            <person name="Matsumoto R"/>
            <person name="Murakumo K"/>
            <person name="Nishida K"/>
            <person name="Terakita A"/>
            <person name="Kuratani S"/>
            <person name="Sato K"/>
            <person name="Hyodo S Kuraku.S."/>
        </authorList>
    </citation>
    <scope>NUCLEOTIDE SEQUENCE [LARGE SCALE GENOMIC DNA]</scope>
</reference>
<comment type="caution">
    <text evidence="1">The sequence shown here is derived from an EMBL/GenBank/DDBJ whole genome shotgun (WGS) entry which is preliminary data.</text>
</comment>
<accession>A0A401P262</accession>
<protein>
    <submittedName>
        <fullName evidence="1">Uncharacterized protein</fullName>
    </submittedName>
</protein>
<sequence>MQQLQKGVFEKRETCLDPENRKRTRKVSKNPISNICNIWILNSESFRVWMGRRDQGLEVALCEGQCCIECKEGLGEQRMRSPPQHLLVLKENMSAIMDRE</sequence>
<organism evidence="1 2">
    <name type="scientific">Scyliorhinus torazame</name>
    <name type="common">Cloudy catshark</name>
    <name type="synonym">Catulus torazame</name>
    <dbReference type="NCBI Taxonomy" id="75743"/>
    <lineage>
        <taxon>Eukaryota</taxon>
        <taxon>Metazoa</taxon>
        <taxon>Chordata</taxon>
        <taxon>Craniata</taxon>
        <taxon>Vertebrata</taxon>
        <taxon>Chondrichthyes</taxon>
        <taxon>Elasmobranchii</taxon>
        <taxon>Galeomorphii</taxon>
        <taxon>Galeoidea</taxon>
        <taxon>Carcharhiniformes</taxon>
        <taxon>Scyliorhinidae</taxon>
        <taxon>Scyliorhinus</taxon>
    </lineage>
</organism>
<gene>
    <name evidence="1" type="ORF">scyTo_0000690</name>
</gene>
<name>A0A401P262_SCYTO</name>
<evidence type="ECO:0000313" key="1">
    <source>
        <dbReference type="EMBL" id="GCB67211.1"/>
    </source>
</evidence>